<evidence type="ECO:0000256" key="8">
    <source>
        <dbReference type="ARBA" id="ARBA00023175"/>
    </source>
</evidence>
<feature type="coiled-coil region" evidence="12">
    <location>
        <begin position="564"/>
        <end position="709"/>
    </location>
</feature>
<dbReference type="SMART" id="SM01114">
    <property type="entry name" value="CXC"/>
    <property type="match status" value="1"/>
</dbReference>
<evidence type="ECO:0000256" key="10">
    <source>
        <dbReference type="ARBA" id="ARBA00061175"/>
    </source>
</evidence>
<dbReference type="Gene3D" id="3.40.850.10">
    <property type="entry name" value="Kinesin motor domain"/>
    <property type="match status" value="1"/>
</dbReference>
<dbReference type="PANTHER" id="PTHR47969:SF15">
    <property type="entry name" value="CHROMOSOME-ASSOCIATED KINESIN KIF4A-RELATED"/>
    <property type="match status" value="1"/>
</dbReference>
<dbReference type="InterPro" id="IPR027417">
    <property type="entry name" value="P-loop_NTPase"/>
</dbReference>
<organism evidence="15">
    <name type="scientific">Marsilea vestita</name>
    <name type="common">Hairy water-clover</name>
    <dbReference type="NCBI Taxonomy" id="59764"/>
    <lineage>
        <taxon>Eukaryota</taxon>
        <taxon>Viridiplantae</taxon>
        <taxon>Streptophyta</taxon>
        <taxon>Embryophyta</taxon>
        <taxon>Tracheophyta</taxon>
        <taxon>Polypodiopsida</taxon>
        <taxon>Polypodiidae</taxon>
        <taxon>Salviniales</taxon>
        <taxon>Marsileaceae</taxon>
        <taxon>Marsilea</taxon>
    </lineage>
</organism>
<dbReference type="EMBL" id="KT986238">
    <property type="protein sequence ID" value="AMS24212.1"/>
    <property type="molecule type" value="mRNA"/>
</dbReference>
<feature type="region of interest" description="Disordered" evidence="13">
    <location>
        <begin position="184"/>
        <end position="203"/>
    </location>
</feature>
<evidence type="ECO:0000256" key="2">
    <source>
        <dbReference type="ARBA" id="ARBA00011738"/>
    </source>
</evidence>
<keyword evidence="4" id="KW-0934">Plastid</keyword>
<dbReference type="SMART" id="SM00129">
    <property type="entry name" value="KISc"/>
    <property type="match status" value="1"/>
</dbReference>
<feature type="domain" description="Kinesin motor" evidence="14">
    <location>
        <begin position="32"/>
        <end position="385"/>
    </location>
</feature>
<feature type="compositionally biased region" description="Acidic residues" evidence="13">
    <location>
        <begin position="1039"/>
        <end position="1078"/>
    </location>
</feature>
<evidence type="ECO:0000256" key="6">
    <source>
        <dbReference type="ARBA" id="ARBA00022840"/>
    </source>
</evidence>
<evidence type="ECO:0000256" key="12">
    <source>
        <dbReference type="SAM" id="Coils"/>
    </source>
</evidence>
<dbReference type="PROSITE" id="PS50067">
    <property type="entry name" value="KINESIN_MOTOR_2"/>
    <property type="match status" value="1"/>
</dbReference>
<dbReference type="PROSITE" id="PS00411">
    <property type="entry name" value="KINESIN_MOTOR_1"/>
    <property type="match status" value="1"/>
</dbReference>
<dbReference type="GO" id="GO:0071555">
    <property type="term" value="P:cell wall organization"/>
    <property type="evidence" value="ECO:0007669"/>
    <property type="project" value="UniProtKB-KW"/>
</dbReference>
<evidence type="ECO:0000259" key="14">
    <source>
        <dbReference type="PROSITE" id="PS50067"/>
    </source>
</evidence>
<evidence type="ECO:0000256" key="11">
    <source>
        <dbReference type="PROSITE-ProRule" id="PRU00283"/>
    </source>
</evidence>
<keyword evidence="3" id="KW-0963">Cytoplasm</keyword>
<feature type="compositionally biased region" description="Polar residues" evidence="13">
    <location>
        <begin position="1307"/>
        <end position="1332"/>
    </location>
</feature>
<dbReference type="GO" id="GO:0007052">
    <property type="term" value="P:mitotic spindle organization"/>
    <property type="evidence" value="ECO:0007669"/>
    <property type="project" value="TreeGrafter"/>
</dbReference>
<dbReference type="GO" id="GO:0003777">
    <property type="term" value="F:microtubule motor activity"/>
    <property type="evidence" value="ECO:0007669"/>
    <property type="project" value="InterPro"/>
</dbReference>
<dbReference type="InterPro" id="IPR019821">
    <property type="entry name" value="Kinesin_motor_CS"/>
</dbReference>
<evidence type="ECO:0000256" key="3">
    <source>
        <dbReference type="ARBA" id="ARBA00022490"/>
    </source>
</evidence>
<keyword evidence="7 12" id="KW-0175">Coiled coil</keyword>
<keyword evidence="6 11" id="KW-0067">ATP-binding</keyword>
<feature type="compositionally biased region" description="Low complexity" evidence="13">
    <location>
        <begin position="1413"/>
        <end position="1436"/>
    </location>
</feature>
<feature type="coiled-coil region" evidence="12">
    <location>
        <begin position="817"/>
        <end position="844"/>
    </location>
</feature>
<dbReference type="InterPro" id="IPR033467">
    <property type="entry name" value="Tesmin/TSO1-like_CXC"/>
</dbReference>
<feature type="binding site" evidence="11">
    <location>
        <begin position="111"/>
        <end position="118"/>
    </location>
    <ligand>
        <name>ATP</name>
        <dbReference type="ChEBI" id="CHEBI:30616"/>
    </ligand>
</feature>
<feature type="coiled-coil region" evidence="12">
    <location>
        <begin position="426"/>
        <end position="464"/>
    </location>
</feature>
<feature type="compositionally biased region" description="Polar residues" evidence="13">
    <location>
        <begin position="1"/>
        <end position="14"/>
    </location>
</feature>
<sequence length="1451" mass="161145">MENNSNTDSVTPHSNGDAAGHGNSSSPDGVQSVKVAVNIRPLIGHELVQGCKDCVSVVPGEPQVQLGNHSFTFDHVYGSTGAPSSCIFNDCVHPLVDGLFHGYNATVLAYGQTGSGKTYTMGTGYTVGGSTEGVIPKVMQMIFDRVAELKSKADFHIRVSFIEILKEEVHDLLDPNPPIALKSEPGNGAGSKAGPVGKPPIQIRENTNGEITLAGVTEVDVRSQMEMGNCLEQGSLCRATASTNMNSRSSRSHAIFTITVEQKRISEPNSTDGGDDFLCAKLHLVDLAGSERAKRTGADGVRFKEGVHINKGLLALGNVISALGDDKKRKEGGHVPYRDSKLTRLLQDSLGGNSRTVMIACISPADSNAEETLNTLKYANRARNIQNKPVVNRDPMAAEMQKMRQQVELLQAELLCIREGGSFEEIQVLKQRISWLETSLLELKQELQVTRDNLHLEMQQHLETQVERDKLKLCLQSGKSWEEIKSEEDSQPTSVLEAYAERIKSLENEVHQLRSAAPAALVYTQVKPKCNESVIDPDVPGLDIPEGDDASEIEEETVTKEIEHARLQDTLDKELEELNKRLEQKEAEMKTFVKSDGTVLKQHFEKKILELEEEKKHLQSERDNLLAELTRFTNTSDEQSKKLQEQYMQKVKALETQISELKKKQDSQAQLLKQKQRSDEAAKRLQDDIQRIKSQKVQLQNKIKTESEQFRSWKQMREKEVLQLKKEGRRNAYEMHKLQALIQRQKQVMQRKTEEAAVSMRRLKEVLEARKAKENIVPVSNNANGPNGKQVNEKSLHQWFDHELEVAVHIHEVRSNYEKQTETRAALAKELAKLKNEHDMQSKQPENLSRSVLAMSPGARQAKIKLLESMLNASSSTLVAMASQLSEVEERERAYSGRARWQNVRSMGEAKCLLQYIYNSAVNSRCKLREKDLQINDLKEKVSELTDLLRQNEVHKKELDRKQFVKEQYISKMLASAVKSGSTTAMKNCYEEICKSLIQVGDPSPRQLEFPDEPEQIEATNSEQPNDPAKESSSTVSSEQDESSTSEEMDESDMDIDDDELDEEDDFDEYDDASDEDWSIGGQKRQSRPKLQKSKSDKLRRPFDTLNSVVDGLGESDGKPRSESPVCCSCSKYSGCKTNKCACKVAGSFCGLNCSCSSKKCENKENGNREQNSEESDTSEIAEAMETLKLDKDIKHMQKSQANECDPGVASDVLNKTDVQRAEQVLAKHGASILGQVWTDGHQQILTSAAKRSLPQDSETPSEKGNVRIPLSDIGNNTQTEDSDGQPKMKQRKRWGKTLIQIVPSPAGQTPNESVASRQMSSSLQNDIQSLPENIEPRVAGSATHPRIPLPPIPHGHAGDSSSSRGALHHQLVGENDGALPPFVVGSHHQRSNDSHPHMQSKLHRNGAKKKAASTPPASPLKARNTGHSSSSTSASPRAPGKSVVREKENA</sequence>
<keyword evidence="9" id="KW-0961">Cell wall biogenesis/degradation</keyword>
<dbReference type="SUPFAM" id="SSF52540">
    <property type="entry name" value="P-loop containing nucleoside triphosphate hydrolases"/>
    <property type="match status" value="1"/>
</dbReference>
<feature type="compositionally biased region" description="Basic residues" evidence="13">
    <location>
        <begin position="1399"/>
        <end position="1412"/>
    </location>
</feature>
<keyword evidence="4" id="KW-0150">Chloroplast</keyword>
<reference evidence="15" key="1">
    <citation type="journal article" date="2016" name="Cytoskeleton">
        <title>Transcriptome analysis reveals a diverse family of kinesins essential for spermatogenesis in the fern Marsilea.</title>
        <authorList>
            <person name="Tomei E.J."/>
            <person name="Wolniak S.M."/>
        </authorList>
    </citation>
    <scope>NUCLEOTIDE SEQUENCE</scope>
</reference>
<feature type="compositionally biased region" description="Basic and acidic residues" evidence="13">
    <location>
        <begin position="1094"/>
        <end position="1103"/>
    </location>
</feature>
<dbReference type="Pfam" id="PF00225">
    <property type="entry name" value="Kinesin"/>
    <property type="match status" value="1"/>
</dbReference>
<feature type="compositionally biased region" description="Basic and acidic residues" evidence="13">
    <location>
        <begin position="1160"/>
        <end position="1172"/>
    </location>
</feature>
<dbReference type="FunFam" id="3.40.850.10:FF:000032">
    <property type="entry name" value="kinesin-like protein KIN-4A isoform X1"/>
    <property type="match status" value="1"/>
</dbReference>
<evidence type="ECO:0000256" key="13">
    <source>
        <dbReference type="SAM" id="MobiDB-lite"/>
    </source>
</evidence>
<dbReference type="GO" id="GO:0005737">
    <property type="term" value="C:cytoplasm"/>
    <property type="evidence" value="ECO:0007669"/>
    <property type="project" value="UniProtKB-SubCell"/>
</dbReference>
<protein>
    <submittedName>
        <fullName evidence="15">Kinesin 4-Ic protein</fullName>
    </submittedName>
</protein>
<dbReference type="Pfam" id="PF25764">
    <property type="entry name" value="KIF21A_4th"/>
    <property type="match status" value="1"/>
</dbReference>
<dbReference type="GO" id="GO:0007018">
    <property type="term" value="P:microtubule-based movement"/>
    <property type="evidence" value="ECO:0007669"/>
    <property type="project" value="InterPro"/>
</dbReference>
<dbReference type="CDD" id="cd01372">
    <property type="entry name" value="KISc_KIF4"/>
    <property type="match status" value="1"/>
</dbReference>
<comment type="subunit">
    <text evidence="2">Homodimer.</text>
</comment>
<comment type="subcellular location">
    <subcellularLocation>
        <location evidence="1">Cytoplasm</location>
    </subcellularLocation>
</comment>
<evidence type="ECO:0000313" key="15">
    <source>
        <dbReference type="EMBL" id="AMS24212.1"/>
    </source>
</evidence>
<dbReference type="GO" id="GO:0005524">
    <property type="term" value="F:ATP binding"/>
    <property type="evidence" value="ECO:0007669"/>
    <property type="project" value="UniProtKB-UniRule"/>
</dbReference>
<dbReference type="PANTHER" id="PTHR47969">
    <property type="entry name" value="CHROMOSOME-ASSOCIATED KINESIN KIF4A-RELATED"/>
    <property type="match status" value="1"/>
</dbReference>
<evidence type="ECO:0000256" key="7">
    <source>
        <dbReference type="ARBA" id="ARBA00023054"/>
    </source>
</evidence>
<feature type="coiled-coil region" evidence="12">
    <location>
        <begin position="928"/>
        <end position="958"/>
    </location>
</feature>
<feature type="region of interest" description="Disordered" evidence="13">
    <location>
        <begin position="1248"/>
        <end position="1451"/>
    </location>
</feature>
<dbReference type="PRINTS" id="PR00380">
    <property type="entry name" value="KINESINHEAVY"/>
</dbReference>
<evidence type="ECO:0000256" key="5">
    <source>
        <dbReference type="ARBA" id="ARBA00022741"/>
    </source>
</evidence>
<accession>A0A142KW92</accession>
<evidence type="ECO:0000256" key="1">
    <source>
        <dbReference type="ARBA" id="ARBA00004496"/>
    </source>
</evidence>
<dbReference type="InterPro" id="IPR001752">
    <property type="entry name" value="Kinesin_motor_dom"/>
</dbReference>
<keyword evidence="5 11" id="KW-0547">Nucleotide-binding</keyword>
<feature type="region of interest" description="Disordered" evidence="13">
    <location>
        <begin position="1160"/>
        <end position="1179"/>
    </location>
</feature>
<dbReference type="GO" id="GO:0051231">
    <property type="term" value="P:spindle elongation"/>
    <property type="evidence" value="ECO:0007669"/>
    <property type="project" value="TreeGrafter"/>
</dbReference>
<evidence type="ECO:0000256" key="9">
    <source>
        <dbReference type="ARBA" id="ARBA00023316"/>
    </source>
</evidence>
<keyword evidence="8 11" id="KW-0505">Motor protein</keyword>
<proteinExistence type="evidence at transcript level"/>
<comment type="similarity">
    <text evidence="10">Belongs to the TRAFAC class myosin-kinesin ATPase superfamily. Kinesin family. KIN-4 subfamily.</text>
</comment>
<name>A0A142KW92_MARVE</name>
<feature type="region of interest" description="Disordered" evidence="13">
    <location>
        <begin position="1016"/>
        <end position="1126"/>
    </location>
</feature>
<feature type="region of interest" description="Disordered" evidence="13">
    <location>
        <begin position="1"/>
        <end position="30"/>
    </location>
</feature>
<dbReference type="GO" id="GO:0008017">
    <property type="term" value="F:microtubule binding"/>
    <property type="evidence" value="ECO:0007669"/>
    <property type="project" value="InterPro"/>
</dbReference>
<evidence type="ECO:0000256" key="4">
    <source>
        <dbReference type="ARBA" id="ARBA00022528"/>
    </source>
</evidence>
<dbReference type="GO" id="GO:0005875">
    <property type="term" value="C:microtubule associated complex"/>
    <property type="evidence" value="ECO:0007669"/>
    <property type="project" value="TreeGrafter"/>
</dbReference>
<dbReference type="InterPro" id="IPR027640">
    <property type="entry name" value="Kinesin-like_fam"/>
</dbReference>
<dbReference type="InterPro" id="IPR036961">
    <property type="entry name" value="Kinesin_motor_dom_sf"/>
</dbReference>